<gene>
    <name evidence="5" type="ORF">GCM10022255_073240</name>
</gene>
<dbReference type="PROSITE" id="PS01124">
    <property type="entry name" value="HTH_ARAC_FAMILY_2"/>
    <property type="match status" value="1"/>
</dbReference>
<protein>
    <submittedName>
        <fullName evidence="5">Helix-turn-helix transcriptional regulator</fullName>
    </submittedName>
</protein>
<evidence type="ECO:0000259" key="4">
    <source>
        <dbReference type="PROSITE" id="PS01124"/>
    </source>
</evidence>
<reference evidence="6" key="1">
    <citation type="journal article" date="2019" name="Int. J. Syst. Evol. Microbiol.">
        <title>The Global Catalogue of Microorganisms (GCM) 10K type strain sequencing project: providing services to taxonomists for standard genome sequencing and annotation.</title>
        <authorList>
            <consortium name="The Broad Institute Genomics Platform"/>
            <consortium name="The Broad Institute Genome Sequencing Center for Infectious Disease"/>
            <person name="Wu L."/>
            <person name="Ma J."/>
        </authorList>
    </citation>
    <scope>NUCLEOTIDE SEQUENCE [LARGE SCALE GENOMIC DNA]</scope>
    <source>
        <strain evidence="6">JCM 17441</strain>
    </source>
</reference>
<keyword evidence="6" id="KW-1185">Reference proteome</keyword>
<dbReference type="InterPro" id="IPR046532">
    <property type="entry name" value="DUF6597"/>
</dbReference>
<accession>A0ABP8DJ73</accession>
<feature type="domain" description="HTH araC/xylS-type" evidence="4">
    <location>
        <begin position="134"/>
        <end position="231"/>
    </location>
</feature>
<evidence type="ECO:0000313" key="6">
    <source>
        <dbReference type="Proteomes" id="UP001500620"/>
    </source>
</evidence>
<keyword evidence="3" id="KW-0804">Transcription</keyword>
<name>A0ABP8DJ73_9ACTN</name>
<dbReference type="EMBL" id="BAABAT010000026">
    <property type="protein sequence ID" value="GAA4257226.1"/>
    <property type="molecule type" value="Genomic_DNA"/>
</dbReference>
<dbReference type="Gene3D" id="1.10.10.60">
    <property type="entry name" value="Homeodomain-like"/>
    <property type="match status" value="1"/>
</dbReference>
<keyword evidence="1" id="KW-0805">Transcription regulation</keyword>
<keyword evidence="2" id="KW-0238">DNA-binding</keyword>
<organism evidence="5 6">
    <name type="scientific">Dactylosporangium darangshiense</name>
    <dbReference type="NCBI Taxonomy" id="579108"/>
    <lineage>
        <taxon>Bacteria</taxon>
        <taxon>Bacillati</taxon>
        <taxon>Actinomycetota</taxon>
        <taxon>Actinomycetes</taxon>
        <taxon>Micromonosporales</taxon>
        <taxon>Micromonosporaceae</taxon>
        <taxon>Dactylosporangium</taxon>
    </lineage>
</organism>
<dbReference type="Pfam" id="PF12833">
    <property type="entry name" value="HTH_18"/>
    <property type="match status" value="1"/>
</dbReference>
<sequence length="233" mass="25069">MGTADHDYTERPSRIPGAVVWRRGTHRPVASRILPDGCMDVIHRDGELFVAGPDTTAHVSLSATGERLTAVRFGPGTGPAFLRVPASELRNLRVPLQDLWPLSRVRRLTAALDAAPDRAAALEAALLAVDRADDPLVPHLLAHVRAGDPVAAIASEIGLSERQLHRRGLALYGYGLKTLERILRLNGALDLARRGMAYATVAAKAGYADQAHLARDVKALTGVPISELLKTRN</sequence>
<dbReference type="SMART" id="SM00342">
    <property type="entry name" value="HTH_ARAC"/>
    <property type="match status" value="1"/>
</dbReference>
<dbReference type="RefSeq" id="WP_345134228.1">
    <property type="nucleotide sequence ID" value="NZ_BAABAT010000026.1"/>
</dbReference>
<comment type="caution">
    <text evidence="5">The sequence shown here is derived from an EMBL/GenBank/DDBJ whole genome shotgun (WGS) entry which is preliminary data.</text>
</comment>
<proteinExistence type="predicted"/>
<dbReference type="Pfam" id="PF20240">
    <property type="entry name" value="DUF6597"/>
    <property type="match status" value="1"/>
</dbReference>
<dbReference type="InterPro" id="IPR050204">
    <property type="entry name" value="AraC_XylS_family_regulators"/>
</dbReference>
<evidence type="ECO:0000256" key="2">
    <source>
        <dbReference type="ARBA" id="ARBA00023125"/>
    </source>
</evidence>
<dbReference type="PANTHER" id="PTHR46796">
    <property type="entry name" value="HTH-TYPE TRANSCRIPTIONAL ACTIVATOR RHAS-RELATED"/>
    <property type="match status" value="1"/>
</dbReference>
<dbReference type="Proteomes" id="UP001500620">
    <property type="component" value="Unassembled WGS sequence"/>
</dbReference>
<evidence type="ECO:0000256" key="1">
    <source>
        <dbReference type="ARBA" id="ARBA00023015"/>
    </source>
</evidence>
<evidence type="ECO:0000256" key="3">
    <source>
        <dbReference type="ARBA" id="ARBA00023163"/>
    </source>
</evidence>
<evidence type="ECO:0000313" key="5">
    <source>
        <dbReference type="EMBL" id="GAA4257226.1"/>
    </source>
</evidence>
<dbReference type="InterPro" id="IPR018060">
    <property type="entry name" value="HTH_AraC"/>
</dbReference>
<dbReference type="PANTHER" id="PTHR46796:SF15">
    <property type="entry name" value="BLL1074 PROTEIN"/>
    <property type="match status" value="1"/>
</dbReference>